<dbReference type="PANTHER" id="PTHR43880:SF12">
    <property type="entry name" value="ALCOHOL DEHYDROGENASE CLASS-3"/>
    <property type="match status" value="1"/>
</dbReference>
<dbReference type="PANTHER" id="PTHR43880">
    <property type="entry name" value="ALCOHOL DEHYDROGENASE"/>
    <property type="match status" value="1"/>
</dbReference>
<dbReference type="EC" id="1.1.1.1" evidence="3"/>
<keyword evidence="5 10" id="KW-0862">Zinc</keyword>
<comment type="caution">
    <text evidence="12">The sequence shown here is derived from an EMBL/GenBank/DDBJ whole genome shotgun (WGS) entry which is preliminary data.</text>
</comment>
<keyword evidence="13" id="KW-1185">Reference proteome</keyword>
<dbReference type="InterPro" id="IPR013154">
    <property type="entry name" value="ADH-like_N"/>
</dbReference>
<evidence type="ECO:0000313" key="13">
    <source>
        <dbReference type="Proteomes" id="UP000216063"/>
    </source>
</evidence>
<dbReference type="OrthoDB" id="334894at2"/>
<accession>A0A255DA51</accession>
<organism evidence="12 13">
    <name type="scientific">Mycolicibacterium sphagni</name>
    <dbReference type="NCBI Taxonomy" id="1786"/>
    <lineage>
        <taxon>Bacteria</taxon>
        <taxon>Bacillati</taxon>
        <taxon>Actinomycetota</taxon>
        <taxon>Actinomycetes</taxon>
        <taxon>Mycobacteriales</taxon>
        <taxon>Mycobacteriaceae</taxon>
        <taxon>Mycolicibacterium</taxon>
    </lineage>
</organism>
<dbReference type="Pfam" id="PF08240">
    <property type="entry name" value="ADH_N"/>
    <property type="match status" value="1"/>
</dbReference>
<dbReference type="GO" id="GO:0051903">
    <property type="term" value="F:S-(hydroxymethyl)glutathione dehydrogenase [NAD(P)+] activity"/>
    <property type="evidence" value="ECO:0007669"/>
    <property type="project" value="TreeGrafter"/>
</dbReference>
<sequence length="371" mass="39112">MKTKAAVMWEQGEPWSIEEIELDPPLPHEVLIRIVASGLCHSDDHIRTGDLQIQTPVIGGHEGAGIIEEVGSAVTGLAVGDHVVLSFMPACGRCEWCSTGRQNLCDLGQFLMQGTMIEDGGYRAHANGQDLGAMSLLGTFAGHAVVHESSVVKIPDDVPLDKACLVGCGVTTGWGSAVHIGQVRAGETVVVVGAGGIGVNAIQGARLAGAQRIIAVDPVEFKRDQARTFGATHTAPTTGRAQAMLTELTAGRMADVAILTVGVASGQLIGELTALLSKAGRAVITSVSPWDVAEVELPLQEFTLYQKQLLGNVFGGGNPFADIPHLISLYQTGHLLLDELVTTVYKLDDVNQGYQDLADGKNIRGVIIHDH</sequence>
<comment type="catalytic activity">
    <reaction evidence="8">
        <text>a secondary alcohol + NAD(+) = a ketone + NADH + H(+)</text>
        <dbReference type="Rhea" id="RHEA:10740"/>
        <dbReference type="ChEBI" id="CHEBI:15378"/>
        <dbReference type="ChEBI" id="CHEBI:17087"/>
        <dbReference type="ChEBI" id="CHEBI:35681"/>
        <dbReference type="ChEBI" id="CHEBI:57540"/>
        <dbReference type="ChEBI" id="CHEBI:57945"/>
        <dbReference type="EC" id="1.1.1.1"/>
    </reaction>
</comment>
<dbReference type="SMART" id="SM00829">
    <property type="entry name" value="PKS_ER"/>
    <property type="match status" value="1"/>
</dbReference>
<dbReference type="GO" id="GO:0004022">
    <property type="term" value="F:alcohol dehydrogenase (NAD+) activity"/>
    <property type="evidence" value="ECO:0007669"/>
    <property type="project" value="UniProtKB-EC"/>
</dbReference>
<dbReference type="GO" id="GO:0046294">
    <property type="term" value="P:formaldehyde catabolic process"/>
    <property type="evidence" value="ECO:0007669"/>
    <property type="project" value="TreeGrafter"/>
</dbReference>
<dbReference type="GO" id="GO:0005829">
    <property type="term" value="C:cytosol"/>
    <property type="evidence" value="ECO:0007669"/>
    <property type="project" value="TreeGrafter"/>
</dbReference>
<dbReference type="SUPFAM" id="SSF50129">
    <property type="entry name" value="GroES-like"/>
    <property type="match status" value="2"/>
</dbReference>
<keyword evidence="6" id="KW-0560">Oxidoreductase</keyword>
<dbReference type="InterPro" id="IPR020843">
    <property type="entry name" value="ER"/>
</dbReference>
<dbReference type="InterPro" id="IPR013149">
    <property type="entry name" value="ADH-like_C"/>
</dbReference>
<evidence type="ECO:0000256" key="9">
    <source>
        <dbReference type="ARBA" id="ARBA00049243"/>
    </source>
</evidence>
<evidence type="ECO:0000256" key="6">
    <source>
        <dbReference type="ARBA" id="ARBA00023002"/>
    </source>
</evidence>
<dbReference type="SUPFAM" id="SSF51735">
    <property type="entry name" value="NAD(P)-binding Rossmann-fold domains"/>
    <property type="match status" value="1"/>
</dbReference>
<keyword evidence="7" id="KW-0520">NAD</keyword>
<evidence type="ECO:0000256" key="1">
    <source>
        <dbReference type="ARBA" id="ARBA00001947"/>
    </source>
</evidence>
<dbReference type="RefSeq" id="WP_094483461.1">
    <property type="nucleotide sequence ID" value="NZ_NOZR01000023.1"/>
</dbReference>
<dbReference type="InterPro" id="IPR036291">
    <property type="entry name" value="NAD(P)-bd_dom_sf"/>
</dbReference>
<protein>
    <recommendedName>
        <fullName evidence="3">alcohol dehydrogenase</fullName>
        <ecNumber evidence="3">1.1.1.1</ecNumber>
    </recommendedName>
</protein>
<dbReference type="PROSITE" id="PS00059">
    <property type="entry name" value="ADH_ZINC"/>
    <property type="match status" value="1"/>
</dbReference>
<dbReference type="InterPro" id="IPR002328">
    <property type="entry name" value="ADH_Zn_CS"/>
</dbReference>
<comment type="similarity">
    <text evidence="2 10">Belongs to the zinc-containing alcohol dehydrogenase family.</text>
</comment>
<dbReference type="Proteomes" id="UP000216063">
    <property type="component" value="Unassembled WGS sequence"/>
</dbReference>
<gene>
    <name evidence="12" type="ORF">CG716_22980</name>
</gene>
<dbReference type="InterPro" id="IPR011032">
    <property type="entry name" value="GroES-like_sf"/>
</dbReference>
<keyword evidence="4 10" id="KW-0479">Metal-binding</keyword>
<dbReference type="InterPro" id="IPR023921">
    <property type="entry name" value="ADH_Zn_actinomycetes"/>
</dbReference>
<dbReference type="Gene3D" id="3.90.180.10">
    <property type="entry name" value="Medium-chain alcohol dehydrogenases, catalytic domain"/>
    <property type="match status" value="1"/>
</dbReference>
<dbReference type="CDD" id="cd08279">
    <property type="entry name" value="Zn_ADH_class_III"/>
    <property type="match status" value="1"/>
</dbReference>
<evidence type="ECO:0000256" key="5">
    <source>
        <dbReference type="ARBA" id="ARBA00022833"/>
    </source>
</evidence>
<evidence type="ECO:0000256" key="3">
    <source>
        <dbReference type="ARBA" id="ARBA00013190"/>
    </source>
</evidence>
<dbReference type="Pfam" id="PF00107">
    <property type="entry name" value="ADH_zinc_N"/>
    <property type="match status" value="1"/>
</dbReference>
<evidence type="ECO:0000259" key="11">
    <source>
        <dbReference type="SMART" id="SM00829"/>
    </source>
</evidence>
<reference evidence="12 13" key="1">
    <citation type="submission" date="2017-07" db="EMBL/GenBank/DDBJ databases">
        <title>The new phylogeny of genus Mycobacterium.</title>
        <authorList>
            <person name="Tortoli E."/>
            <person name="Trovato A."/>
            <person name="Cirillo D.M."/>
        </authorList>
    </citation>
    <scope>NUCLEOTIDE SEQUENCE [LARGE SCALE GENOMIC DNA]</scope>
    <source>
        <strain evidence="12 13">ATCC 33027</strain>
    </source>
</reference>
<dbReference type="EMBL" id="NOZR01000023">
    <property type="protein sequence ID" value="OYN76246.1"/>
    <property type="molecule type" value="Genomic_DNA"/>
</dbReference>
<comment type="cofactor">
    <cofactor evidence="1 10">
        <name>Zn(2+)</name>
        <dbReference type="ChEBI" id="CHEBI:29105"/>
    </cofactor>
</comment>
<evidence type="ECO:0000256" key="2">
    <source>
        <dbReference type="ARBA" id="ARBA00008072"/>
    </source>
</evidence>
<proteinExistence type="inferred from homology"/>
<feature type="domain" description="Enoyl reductase (ER)" evidence="11">
    <location>
        <begin position="12"/>
        <end position="367"/>
    </location>
</feature>
<dbReference type="AlphaFoldDB" id="A0A255DA51"/>
<evidence type="ECO:0000313" key="12">
    <source>
        <dbReference type="EMBL" id="OYN76246.1"/>
    </source>
</evidence>
<comment type="catalytic activity">
    <reaction evidence="9">
        <text>a primary alcohol + NAD(+) = an aldehyde + NADH + H(+)</text>
        <dbReference type="Rhea" id="RHEA:10736"/>
        <dbReference type="ChEBI" id="CHEBI:15378"/>
        <dbReference type="ChEBI" id="CHEBI:15734"/>
        <dbReference type="ChEBI" id="CHEBI:17478"/>
        <dbReference type="ChEBI" id="CHEBI:57540"/>
        <dbReference type="ChEBI" id="CHEBI:57945"/>
        <dbReference type="EC" id="1.1.1.1"/>
    </reaction>
</comment>
<evidence type="ECO:0000256" key="4">
    <source>
        <dbReference type="ARBA" id="ARBA00022723"/>
    </source>
</evidence>
<evidence type="ECO:0000256" key="7">
    <source>
        <dbReference type="ARBA" id="ARBA00023027"/>
    </source>
</evidence>
<name>A0A255DA51_9MYCO</name>
<dbReference type="Gene3D" id="3.40.50.720">
    <property type="entry name" value="NAD(P)-binding Rossmann-like Domain"/>
    <property type="match status" value="1"/>
</dbReference>
<dbReference type="NCBIfam" id="TIGR03989">
    <property type="entry name" value="Rxyl_3153"/>
    <property type="match status" value="1"/>
</dbReference>
<evidence type="ECO:0000256" key="8">
    <source>
        <dbReference type="ARBA" id="ARBA00049164"/>
    </source>
</evidence>
<dbReference type="GO" id="GO:0008270">
    <property type="term" value="F:zinc ion binding"/>
    <property type="evidence" value="ECO:0007669"/>
    <property type="project" value="InterPro"/>
</dbReference>
<evidence type="ECO:0000256" key="10">
    <source>
        <dbReference type="RuleBase" id="RU361277"/>
    </source>
</evidence>